<feature type="region of interest" description="Disordered" evidence="5">
    <location>
        <begin position="458"/>
        <end position="488"/>
    </location>
</feature>
<dbReference type="Gene3D" id="3.40.720.10">
    <property type="entry name" value="Alkaline Phosphatase, subunit A"/>
    <property type="match status" value="1"/>
</dbReference>
<comment type="similarity">
    <text evidence="1">Belongs to the sulfatase family.</text>
</comment>
<keyword evidence="4" id="KW-0106">Calcium</keyword>
<reference evidence="7 8" key="1">
    <citation type="submission" date="2019-08" db="EMBL/GenBank/DDBJ databases">
        <title>Deep-cultivation of Planctomycetes and their phenomic and genomic characterization uncovers novel biology.</title>
        <authorList>
            <person name="Wiegand S."/>
            <person name="Jogler M."/>
            <person name="Boedeker C."/>
            <person name="Pinto D."/>
            <person name="Vollmers J."/>
            <person name="Rivas-Marin E."/>
            <person name="Kohn T."/>
            <person name="Peeters S.H."/>
            <person name="Heuer A."/>
            <person name="Rast P."/>
            <person name="Oberbeckmann S."/>
            <person name="Bunk B."/>
            <person name="Jeske O."/>
            <person name="Meyerdierks A."/>
            <person name="Storesund J.E."/>
            <person name="Kallscheuer N."/>
            <person name="Luecker S."/>
            <person name="Lage O.M."/>
            <person name="Pohl T."/>
            <person name="Merkel B.J."/>
            <person name="Hornburger P."/>
            <person name="Mueller R.-W."/>
            <person name="Bruemmer F."/>
            <person name="Labrenz M."/>
            <person name="Spormann A.M."/>
            <person name="Op den Camp H."/>
            <person name="Overmann J."/>
            <person name="Amann R."/>
            <person name="Jetten M.S.M."/>
            <person name="Mascher T."/>
            <person name="Medema M.H."/>
            <person name="Devos D.P."/>
            <person name="Kaster A.-K."/>
            <person name="Ovreas L."/>
            <person name="Rohde M."/>
            <person name="Galperin M.Y."/>
            <person name="Jogler C."/>
        </authorList>
    </citation>
    <scope>NUCLEOTIDE SEQUENCE [LARGE SCALE GENOMIC DNA]</scope>
    <source>
        <strain evidence="7 8">FC18</strain>
    </source>
</reference>
<evidence type="ECO:0000313" key="8">
    <source>
        <dbReference type="Proteomes" id="UP000322214"/>
    </source>
</evidence>
<feature type="compositionally biased region" description="Basic and acidic residues" evidence="5">
    <location>
        <begin position="430"/>
        <end position="441"/>
    </location>
</feature>
<dbReference type="Proteomes" id="UP000322214">
    <property type="component" value="Chromosome"/>
</dbReference>
<dbReference type="EC" id="3.1.6.1" evidence="7"/>
<sequence>MVAVTCGSSNEALGPSRTLDVQKPNVVLILCDDLGIGDVQCFNPENGKIKTPFIDQLAKEGMSFTDAHSGSSVCTPTRYGLLTGRYAWRTKLQNGVAQGFEDCLIAPDRPTIGNFLGDNGYRTALLGKWHLNMKFTDPQNPGIELVGKKFKYTPPVNSTSPDGPISRGFDVFFGIHHARSMKAIIEQDTVVRHEDVISFLPTLESKAVEFINQQAESDQPFFLFLPLGSPHTPIVPTKAWQGASGLGAYADFVMQTDHVIGTVLKQLDARGFRDNTIVIFSSDNGCSRQAKIGQLAKQGHSVSAGFRGSKSDIWDGGHRVPLVIRWPGVVEDDSRCGELVGLTDIFATVADCLSLKPPAKSCEDSVSFLAAMMGEEFESKRDGIVHHAINGHFAYRTPEWKLVLARGSGGWSGPNENNSKDQPEAQLYDMRSDQDESRNVYESRPDIAARLLAMLERDVANGRTTPGPFSPNDTDEIQLWKSGRDQEE</sequence>
<gene>
    <name evidence="7" type="primary">atsA_15</name>
    <name evidence="7" type="ORF">MFFC18_28480</name>
</gene>
<organism evidence="7 8">
    <name type="scientific">Mariniblastus fucicola</name>
    <dbReference type="NCBI Taxonomy" id="980251"/>
    <lineage>
        <taxon>Bacteria</taxon>
        <taxon>Pseudomonadati</taxon>
        <taxon>Planctomycetota</taxon>
        <taxon>Planctomycetia</taxon>
        <taxon>Pirellulales</taxon>
        <taxon>Pirellulaceae</taxon>
        <taxon>Mariniblastus</taxon>
    </lineage>
</organism>
<dbReference type="AlphaFoldDB" id="A0A5B9P8C4"/>
<dbReference type="PROSITE" id="PS00523">
    <property type="entry name" value="SULFATASE_1"/>
    <property type="match status" value="1"/>
</dbReference>
<dbReference type="InterPro" id="IPR024607">
    <property type="entry name" value="Sulfatase_CS"/>
</dbReference>
<evidence type="ECO:0000256" key="1">
    <source>
        <dbReference type="ARBA" id="ARBA00008779"/>
    </source>
</evidence>
<dbReference type="PANTHER" id="PTHR42693">
    <property type="entry name" value="ARYLSULFATASE FAMILY MEMBER"/>
    <property type="match status" value="1"/>
</dbReference>
<keyword evidence="2" id="KW-0479">Metal-binding</keyword>
<dbReference type="OrthoDB" id="9783154at2"/>
<dbReference type="GO" id="GO:0046872">
    <property type="term" value="F:metal ion binding"/>
    <property type="evidence" value="ECO:0007669"/>
    <property type="project" value="UniProtKB-KW"/>
</dbReference>
<evidence type="ECO:0000256" key="3">
    <source>
        <dbReference type="ARBA" id="ARBA00022801"/>
    </source>
</evidence>
<feature type="region of interest" description="Disordered" evidence="5">
    <location>
        <begin position="410"/>
        <end position="441"/>
    </location>
</feature>
<dbReference type="EMBL" id="CP042912">
    <property type="protein sequence ID" value="QEG22957.1"/>
    <property type="molecule type" value="Genomic_DNA"/>
</dbReference>
<evidence type="ECO:0000256" key="2">
    <source>
        <dbReference type="ARBA" id="ARBA00022723"/>
    </source>
</evidence>
<dbReference type="Gene3D" id="3.30.1120.10">
    <property type="match status" value="1"/>
</dbReference>
<evidence type="ECO:0000313" key="7">
    <source>
        <dbReference type="EMBL" id="QEG22957.1"/>
    </source>
</evidence>
<dbReference type="SUPFAM" id="SSF53649">
    <property type="entry name" value="Alkaline phosphatase-like"/>
    <property type="match status" value="1"/>
</dbReference>
<evidence type="ECO:0000256" key="5">
    <source>
        <dbReference type="SAM" id="MobiDB-lite"/>
    </source>
</evidence>
<protein>
    <submittedName>
        <fullName evidence="7">Arylsulfatase</fullName>
        <ecNumber evidence="7">3.1.6.1</ecNumber>
    </submittedName>
</protein>
<name>A0A5B9P8C4_9BACT</name>
<dbReference type="STRING" id="980251.GCA_001642875_04110"/>
<feature type="domain" description="Sulfatase N-terminal" evidence="6">
    <location>
        <begin position="24"/>
        <end position="353"/>
    </location>
</feature>
<dbReference type="CDD" id="cd16143">
    <property type="entry name" value="ARS_like"/>
    <property type="match status" value="1"/>
</dbReference>
<evidence type="ECO:0000259" key="6">
    <source>
        <dbReference type="Pfam" id="PF00884"/>
    </source>
</evidence>
<evidence type="ECO:0000256" key="4">
    <source>
        <dbReference type="ARBA" id="ARBA00022837"/>
    </source>
</evidence>
<dbReference type="InterPro" id="IPR017850">
    <property type="entry name" value="Alkaline_phosphatase_core_sf"/>
</dbReference>
<dbReference type="PANTHER" id="PTHR42693:SF53">
    <property type="entry name" value="ENDO-4-O-SULFATASE"/>
    <property type="match status" value="1"/>
</dbReference>
<keyword evidence="8" id="KW-1185">Reference proteome</keyword>
<dbReference type="Pfam" id="PF00884">
    <property type="entry name" value="Sulfatase"/>
    <property type="match status" value="1"/>
</dbReference>
<dbReference type="InterPro" id="IPR050738">
    <property type="entry name" value="Sulfatase"/>
</dbReference>
<dbReference type="GO" id="GO:0004065">
    <property type="term" value="F:arylsulfatase activity"/>
    <property type="evidence" value="ECO:0007669"/>
    <property type="project" value="UniProtKB-EC"/>
</dbReference>
<proteinExistence type="inferred from homology"/>
<keyword evidence="3 7" id="KW-0378">Hydrolase</keyword>
<dbReference type="InterPro" id="IPR000917">
    <property type="entry name" value="Sulfatase_N"/>
</dbReference>
<dbReference type="KEGG" id="mff:MFFC18_28480"/>
<accession>A0A5B9P8C4</accession>